<reference evidence="1 2" key="1">
    <citation type="submission" date="2020-02" db="EMBL/GenBank/DDBJ databases">
        <title>Integrative conjugative elements (ICEs) and plasmids drive adaptation of Pseudomonas nitroreducens strain HBP1 to wastewater environment.</title>
        <authorList>
            <person name="Sentchilo V."/>
            <person name="Carraro N."/>
            <person name="Bertelli C."/>
            <person name="van der Meer J.R."/>
        </authorList>
    </citation>
    <scope>NUCLEOTIDE SEQUENCE [LARGE SCALE GENOMIC DNA]</scope>
    <source>
        <strain evidence="1 2">HBP1</strain>
        <plasmid evidence="2">ppnihbp1_1</plasmid>
    </source>
</reference>
<geneLocation type="plasmid" evidence="2">
    <name>ppnihbp1_1</name>
</geneLocation>
<gene>
    <name evidence="1" type="ORF">G5B91_33915</name>
</gene>
<dbReference type="EMBL" id="CP049142">
    <property type="protein sequence ID" value="QIE91347.1"/>
    <property type="molecule type" value="Genomic_DNA"/>
</dbReference>
<dbReference type="Proteomes" id="UP000501063">
    <property type="component" value="Plasmid pPniHBP1_1"/>
</dbReference>
<accession>A0A6G6J818</accession>
<dbReference type="RefSeq" id="WP_024767849.1">
    <property type="nucleotide sequence ID" value="NZ_CP049142.1"/>
</dbReference>
<dbReference type="KEGG" id="pnt:G5B91_33915"/>
<keyword evidence="1" id="KW-0614">Plasmid</keyword>
<name>A0A6G6J818_PSENT</name>
<dbReference type="AlphaFoldDB" id="A0A6G6J818"/>
<proteinExistence type="predicted"/>
<evidence type="ECO:0000313" key="2">
    <source>
        <dbReference type="Proteomes" id="UP000501063"/>
    </source>
</evidence>
<evidence type="ECO:0000313" key="1">
    <source>
        <dbReference type="EMBL" id="QIE91347.1"/>
    </source>
</evidence>
<protein>
    <submittedName>
        <fullName evidence="1">Uncharacterized protein</fullName>
    </submittedName>
</protein>
<organism evidence="1 2">
    <name type="scientific">Pseudomonas nitroreducens</name>
    <dbReference type="NCBI Taxonomy" id="46680"/>
    <lineage>
        <taxon>Bacteria</taxon>
        <taxon>Pseudomonadati</taxon>
        <taxon>Pseudomonadota</taxon>
        <taxon>Gammaproteobacteria</taxon>
        <taxon>Pseudomonadales</taxon>
        <taxon>Pseudomonadaceae</taxon>
        <taxon>Pseudomonas</taxon>
    </lineage>
</organism>
<sequence>MKLLESWKKGVIDAAVDRHKKTLPAVLEMSDASYLDAYDHLLGMLTGPLTIQVRRRPRILDVLRIRGSQRAFEKAVYHARKAEAFEQ</sequence>